<gene>
    <name evidence="2" type="ORF">SDC9_162142</name>
</gene>
<feature type="region of interest" description="Disordered" evidence="1">
    <location>
        <begin position="1"/>
        <end position="30"/>
    </location>
</feature>
<organism evidence="2">
    <name type="scientific">bioreactor metagenome</name>
    <dbReference type="NCBI Taxonomy" id="1076179"/>
    <lineage>
        <taxon>unclassified sequences</taxon>
        <taxon>metagenomes</taxon>
        <taxon>ecological metagenomes</taxon>
    </lineage>
</organism>
<reference evidence="2" key="1">
    <citation type="submission" date="2019-08" db="EMBL/GenBank/DDBJ databases">
        <authorList>
            <person name="Kucharzyk K."/>
            <person name="Murdoch R.W."/>
            <person name="Higgins S."/>
            <person name="Loffler F."/>
        </authorList>
    </citation>
    <scope>NUCLEOTIDE SEQUENCE</scope>
</reference>
<accession>A0A645FRM6</accession>
<evidence type="ECO:0000256" key="1">
    <source>
        <dbReference type="SAM" id="MobiDB-lite"/>
    </source>
</evidence>
<sequence length="122" mass="13572">MAPEIPRRAAEADDAGGGHVDGQIEADQDSAYGFGLRPADQQRQDDERQQQCRQNRETFAVGEIQSYADPFAAIVFVDEDPGIVRIDVDERGTLHVGRCLREYRFKLRSQSSKTAGIPILLP</sequence>
<evidence type="ECO:0000313" key="2">
    <source>
        <dbReference type="EMBL" id="MPN14813.1"/>
    </source>
</evidence>
<protein>
    <submittedName>
        <fullName evidence="2">Uncharacterized protein</fullName>
    </submittedName>
</protein>
<dbReference type="EMBL" id="VSSQ01061487">
    <property type="protein sequence ID" value="MPN14813.1"/>
    <property type="molecule type" value="Genomic_DNA"/>
</dbReference>
<comment type="caution">
    <text evidence="2">The sequence shown here is derived from an EMBL/GenBank/DDBJ whole genome shotgun (WGS) entry which is preliminary data.</text>
</comment>
<dbReference type="AlphaFoldDB" id="A0A645FRM6"/>
<proteinExistence type="predicted"/>
<name>A0A645FRM6_9ZZZZ</name>
<feature type="compositionally biased region" description="Basic and acidic residues" evidence="1">
    <location>
        <begin position="1"/>
        <end position="11"/>
    </location>
</feature>